<evidence type="ECO:0000313" key="15">
    <source>
        <dbReference type="EMBL" id="ROR30725.1"/>
    </source>
</evidence>
<evidence type="ECO:0000256" key="11">
    <source>
        <dbReference type="ARBA" id="ARBA00031088"/>
    </source>
</evidence>
<sequence length="451" mass="51573">MTKAAPIRELVLGILIDVAENNEYSHQVINNTLKKYQYLEKQDRAFLTRLSEGTIERLLHLDYVLDQFSKVKVGKMKPVIRNILRMGVYQILFMDSVPVSAACNEAVKLAEKKGFYNLKGFVNGILRNISRNKDNIKYPDETKEPVKYLSVLYSTPGWIINNWLNDYDYEAVKKMLRDSMREREVSIRCNLTKTEPLKLKEILLDNGITVTDSPYLPYAYRISGINYMNDIPAFEQGFFQIQDESSMFVAEVAGIEKGNTIIDVCAAPGGKSLHAADKLQSTGIIMARDLTEYKVSLIEDNIHRLAYSNVKAEIVDALAYDKDSLEKADIVFADLPCSGLGVFGKKADIKYKMTPEKQKDLVKLQRDILDIVWQYVKKGGILIYSTCTVNKDENINNVKWFMDKYNFSLESIDEYLPESLRCNTTKEGYLQFLPGIHDTDGFFLAKLRKDK</sequence>
<dbReference type="EC" id="2.1.1.176" evidence="3"/>
<name>A0A3N1XVR9_9FIRM</name>
<feature type="binding site" evidence="13">
    <location>
        <position position="334"/>
    </location>
    <ligand>
        <name>S-adenosyl-L-methionine</name>
        <dbReference type="ChEBI" id="CHEBI:59789"/>
    </ligand>
</feature>
<evidence type="ECO:0000256" key="12">
    <source>
        <dbReference type="ARBA" id="ARBA00047283"/>
    </source>
</evidence>
<dbReference type="SUPFAM" id="SSF48013">
    <property type="entry name" value="NusB-like"/>
    <property type="match status" value="1"/>
</dbReference>
<comment type="subcellular location">
    <subcellularLocation>
        <location evidence="2">Cytoplasm</location>
    </subcellularLocation>
</comment>
<dbReference type="PRINTS" id="PR02008">
    <property type="entry name" value="RCMTFAMILY"/>
</dbReference>
<feature type="domain" description="SAM-dependent MTase RsmB/NOP-type" evidence="14">
    <location>
        <begin position="175"/>
        <end position="450"/>
    </location>
</feature>
<dbReference type="CDD" id="cd02440">
    <property type="entry name" value="AdoMet_MTases"/>
    <property type="match status" value="1"/>
</dbReference>
<evidence type="ECO:0000256" key="7">
    <source>
        <dbReference type="ARBA" id="ARBA00022679"/>
    </source>
</evidence>
<dbReference type="NCBIfam" id="NF011494">
    <property type="entry name" value="PRK14902.1"/>
    <property type="match status" value="1"/>
</dbReference>
<dbReference type="Pfam" id="PF01029">
    <property type="entry name" value="NusB"/>
    <property type="match status" value="1"/>
</dbReference>
<comment type="catalytic activity">
    <reaction evidence="12">
        <text>cytidine(967) in 16S rRNA + S-adenosyl-L-methionine = 5-methylcytidine(967) in 16S rRNA + S-adenosyl-L-homocysteine + H(+)</text>
        <dbReference type="Rhea" id="RHEA:42748"/>
        <dbReference type="Rhea" id="RHEA-COMP:10219"/>
        <dbReference type="Rhea" id="RHEA-COMP:10220"/>
        <dbReference type="ChEBI" id="CHEBI:15378"/>
        <dbReference type="ChEBI" id="CHEBI:57856"/>
        <dbReference type="ChEBI" id="CHEBI:59789"/>
        <dbReference type="ChEBI" id="CHEBI:74483"/>
        <dbReference type="ChEBI" id="CHEBI:82748"/>
        <dbReference type="EC" id="2.1.1.176"/>
    </reaction>
</comment>
<accession>A0A3N1XVR9</accession>
<dbReference type="AlphaFoldDB" id="A0A3N1XVR9"/>
<gene>
    <name evidence="15" type="ORF">EDD66_102380</name>
</gene>
<dbReference type="Gene3D" id="3.40.50.150">
    <property type="entry name" value="Vaccinia Virus protein VP39"/>
    <property type="match status" value="1"/>
</dbReference>
<dbReference type="InterPro" id="IPR029063">
    <property type="entry name" value="SAM-dependent_MTases_sf"/>
</dbReference>
<evidence type="ECO:0000259" key="14">
    <source>
        <dbReference type="PROSITE" id="PS51686"/>
    </source>
</evidence>
<feature type="binding site" evidence="13">
    <location>
        <position position="289"/>
    </location>
    <ligand>
        <name>S-adenosyl-L-methionine</name>
        <dbReference type="ChEBI" id="CHEBI:59789"/>
    </ligand>
</feature>
<keyword evidence="4" id="KW-0963">Cytoplasm</keyword>
<dbReference type="GO" id="GO:0005737">
    <property type="term" value="C:cytoplasm"/>
    <property type="evidence" value="ECO:0007669"/>
    <property type="project" value="UniProtKB-SubCell"/>
</dbReference>
<dbReference type="EMBL" id="RJVG01000002">
    <property type="protein sequence ID" value="ROR30725.1"/>
    <property type="molecule type" value="Genomic_DNA"/>
</dbReference>
<proteinExistence type="inferred from homology"/>
<keyword evidence="8 13" id="KW-0949">S-adenosyl-L-methionine</keyword>
<keyword evidence="6 13" id="KW-0489">Methyltransferase</keyword>
<dbReference type="OrthoDB" id="9810297at2"/>
<dbReference type="NCBIfam" id="TIGR00563">
    <property type="entry name" value="rsmB"/>
    <property type="match status" value="1"/>
</dbReference>
<dbReference type="SUPFAM" id="SSF53335">
    <property type="entry name" value="S-adenosyl-L-methionine-dependent methyltransferases"/>
    <property type="match status" value="1"/>
</dbReference>
<comment type="caution">
    <text evidence="15">The sequence shown here is derived from an EMBL/GenBank/DDBJ whole genome shotgun (WGS) entry which is preliminary data.</text>
</comment>
<evidence type="ECO:0000256" key="2">
    <source>
        <dbReference type="ARBA" id="ARBA00004496"/>
    </source>
</evidence>
<evidence type="ECO:0000256" key="1">
    <source>
        <dbReference type="ARBA" id="ARBA00002724"/>
    </source>
</evidence>
<dbReference type="PROSITE" id="PS51686">
    <property type="entry name" value="SAM_MT_RSMB_NOP"/>
    <property type="match status" value="1"/>
</dbReference>
<dbReference type="InterPro" id="IPR049560">
    <property type="entry name" value="MeTrfase_RsmB-F_NOP2_cat"/>
</dbReference>
<dbReference type="Pfam" id="PF22458">
    <property type="entry name" value="RsmF-B_ferredox"/>
    <property type="match status" value="1"/>
</dbReference>
<evidence type="ECO:0000256" key="13">
    <source>
        <dbReference type="PROSITE-ProRule" id="PRU01023"/>
    </source>
</evidence>
<evidence type="ECO:0000256" key="3">
    <source>
        <dbReference type="ARBA" id="ARBA00012140"/>
    </source>
</evidence>
<keyword evidence="5" id="KW-0698">rRNA processing</keyword>
<evidence type="ECO:0000256" key="6">
    <source>
        <dbReference type="ARBA" id="ARBA00022603"/>
    </source>
</evidence>
<dbReference type="Gene3D" id="3.30.70.1170">
    <property type="entry name" value="Sun protein, domain 3"/>
    <property type="match status" value="1"/>
</dbReference>
<evidence type="ECO:0000256" key="4">
    <source>
        <dbReference type="ARBA" id="ARBA00022490"/>
    </source>
</evidence>
<feature type="binding site" evidence="13">
    <location>
        <position position="316"/>
    </location>
    <ligand>
        <name>S-adenosyl-L-methionine</name>
        <dbReference type="ChEBI" id="CHEBI:59789"/>
    </ligand>
</feature>
<protein>
    <recommendedName>
        <fullName evidence="3">16S rRNA (cytosine(967)-C(5))-methyltransferase</fullName>
        <ecNumber evidence="3">2.1.1.176</ecNumber>
    </recommendedName>
    <alternativeName>
        <fullName evidence="10">16S rRNA m5C967 methyltransferase</fullName>
    </alternativeName>
    <alternativeName>
        <fullName evidence="11">rRNA (cytosine-C(5)-)-methyltransferase RsmB</fullName>
    </alternativeName>
</protein>
<dbReference type="Proteomes" id="UP000273083">
    <property type="component" value="Unassembled WGS sequence"/>
</dbReference>
<evidence type="ECO:0000256" key="10">
    <source>
        <dbReference type="ARBA" id="ARBA00030399"/>
    </source>
</evidence>
<organism evidence="15 16">
    <name type="scientific">Mobilisporobacter senegalensis</name>
    <dbReference type="NCBI Taxonomy" id="1329262"/>
    <lineage>
        <taxon>Bacteria</taxon>
        <taxon>Bacillati</taxon>
        <taxon>Bacillota</taxon>
        <taxon>Clostridia</taxon>
        <taxon>Lachnospirales</taxon>
        <taxon>Lachnospiraceae</taxon>
        <taxon>Mobilisporobacter</taxon>
    </lineage>
</organism>
<dbReference type="GO" id="GO:0003723">
    <property type="term" value="F:RNA binding"/>
    <property type="evidence" value="ECO:0007669"/>
    <property type="project" value="UniProtKB-UniRule"/>
</dbReference>
<feature type="binding site" evidence="13">
    <location>
        <begin position="265"/>
        <end position="271"/>
    </location>
    <ligand>
        <name>S-adenosyl-L-methionine</name>
        <dbReference type="ChEBI" id="CHEBI:59789"/>
    </ligand>
</feature>
<dbReference type="Gene3D" id="1.10.940.10">
    <property type="entry name" value="NusB-like"/>
    <property type="match status" value="1"/>
</dbReference>
<dbReference type="InterPro" id="IPR054728">
    <property type="entry name" value="RsmB-like_ferredoxin"/>
</dbReference>
<dbReference type="InterPro" id="IPR006027">
    <property type="entry name" value="NusB_RsmB_TIM44"/>
</dbReference>
<dbReference type="PANTHER" id="PTHR22807:SF53">
    <property type="entry name" value="RIBOSOMAL RNA SMALL SUBUNIT METHYLTRANSFERASE B-RELATED"/>
    <property type="match status" value="1"/>
</dbReference>
<dbReference type="GO" id="GO:0006355">
    <property type="term" value="P:regulation of DNA-templated transcription"/>
    <property type="evidence" value="ECO:0007669"/>
    <property type="project" value="InterPro"/>
</dbReference>
<keyword evidence="7 13" id="KW-0808">Transferase</keyword>
<reference evidence="15 16" key="1">
    <citation type="submission" date="2018-11" db="EMBL/GenBank/DDBJ databases">
        <title>Genomic Encyclopedia of Type Strains, Phase IV (KMG-IV): sequencing the most valuable type-strain genomes for metagenomic binning, comparative biology and taxonomic classification.</title>
        <authorList>
            <person name="Goeker M."/>
        </authorList>
    </citation>
    <scope>NUCLEOTIDE SEQUENCE [LARGE SCALE GENOMIC DNA]</scope>
    <source>
        <strain evidence="15 16">DSM 26537</strain>
    </source>
</reference>
<evidence type="ECO:0000256" key="9">
    <source>
        <dbReference type="ARBA" id="ARBA00022884"/>
    </source>
</evidence>
<evidence type="ECO:0000256" key="8">
    <source>
        <dbReference type="ARBA" id="ARBA00022691"/>
    </source>
</evidence>
<dbReference type="PANTHER" id="PTHR22807">
    <property type="entry name" value="NOP2 YEAST -RELATED NOL1/NOP2/FMU SUN DOMAIN-CONTAINING"/>
    <property type="match status" value="1"/>
</dbReference>
<dbReference type="InterPro" id="IPR023267">
    <property type="entry name" value="RCMT"/>
</dbReference>
<dbReference type="InterPro" id="IPR004573">
    <property type="entry name" value="rRNA_ssu_MeTfrase_B"/>
</dbReference>
<dbReference type="Pfam" id="PF01189">
    <property type="entry name" value="Methyltr_RsmB-F"/>
    <property type="match status" value="1"/>
</dbReference>
<comment type="function">
    <text evidence="1">Specifically methylates the cytosine at position 967 (m5C967) of 16S rRNA.</text>
</comment>
<dbReference type="InterPro" id="IPR001678">
    <property type="entry name" value="MeTrfase_RsmB-F_NOP2_dom"/>
</dbReference>
<evidence type="ECO:0000313" key="16">
    <source>
        <dbReference type="Proteomes" id="UP000273083"/>
    </source>
</evidence>
<keyword evidence="16" id="KW-1185">Reference proteome</keyword>
<evidence type="ECO:0000256" key="5">
    <source>
        <dbReference type="ARBA" id="ARBA00022552"/>
    </source>
</evidence>
<dbReference type="RefSeq" id="WP_123608408.1">
    <property type="nucleotide sequence ID" value="NZ_RJVG01000002.1"/>
</dbReference>
<dbReference type="InterPro" id="IPR035926">
    <property type="entry name" value="NusB-like_sf"/>
</dbReference>
<feature type="active site" description="Nucleophile" evidence="13">
    <location>
        <position position="387"/>
    </location>
</feature>
<dbReference type="GO" id="GO:0008649">
    <property type="term" value="F:rRNA methyltransferase activity"/>
    <property type="evidence" value="ECO:0007669"/>
    <property type="project" value="InterPro"/>
</dbReference>
<keyword evidence="9 13" id="KW-0694">RNA-binding</keyword>
<comment type="similarity">
    <text evidence="13">Belongs to the class I-like SAM-binding methyltransferase superfamily. RsmB/NOP family.</text>
</comment>